<feature type="domain" description="CCR4-Not complex component Not N-terminal" evidence="2">
    <location>
        <begin position="284"/>
        <end position="379"/>
    </location>
</feature>
<dbReference type="Proteomes" id="UP001049176">
    <property type="component" value="Chromosome 4"/>
</dbReference>
<dbReference type="AlphaFoldDB" id="A0A9P7UT17"/>
<keyword evidence="4" id="KW-1185">Reference proteome</keyword>
<dbReference type="InterPro" id="IPR007207">
    <property type="entry name" value="Not_N"/>
</dbReference>
<dbReference type="GO" id="GO:0005634">
    <property type="term" value="C:nucleus"/>
    <property type="evidence" value="ECO:0007669"/>
    <property type="project" value="InterPro"/>
</dbReference>
<feature type="compositionally biased region" description="Low complexity" evidence="1">
    <location>
        <begin position="450"/>
        <end position="473"/>
    </location>
</feature>
<evidence type="ECO:0000313" key="3">
    <source>
        <dbReference type="EMBL" id="KAG7093377.1"/>
    </source>
</evidence>
<name>A0A9P7UT17_9AGAR</name>
<feature type="compositionally biased region" description="Basic and acidic residues" evidence="1">
    <location>
        <begin position="400"/>
        <end position="417"/>
    </location>
</feature>
<feature type="compositionally biased region" description="Polar residues" evidence="1">
    <location>
        <begin position="439"/>
        <end position="449"/>
    </location>
</feature>
<feature type="compositionally biased region" description="Basic and acidic residues" evidence="1">
    <location>
        <begin position="93"/>
        <end position="102"/>
    </location>
</feature>
<reference evidence="3" key="1">
    <citation type="journal article" date="2021" name="Genome Biol. Evol.">
        <title>The assembled and annotated genome of the fairy-ring fungus Marasmius oreades.</title>
        <authorList>
            <person name="Hiltunen M."/>
            <person name="Ament-Velasquez S.L."/>
            <person name="Johannesson H."/>
        </authorList>
    </citation>
    <scope>NUCLEOTIDE SEQUENCE</scope>
    <source>
        <strain evidence="3">03SP1</strain>
    </source>
</reference>
<feature type="region of interest" description="Disordered" evidence="1">
    <location>
        <begin position="88"/>
        <end position="161"/>
    </location>
</feature>
<evidence type="ECO:0000313" key="4">
    <source>
        <dbReference type="Proteomes" id="UP001049176"/>
    </source>
</evidence>
<evidence type="ECO:0000259" key="2">
    <source>
        <dbReference type="Pfam" id="PF04065"/>
    </source>
</evidence>
<dbReference type="EMBL" id="CM032184">
    <property type="protein sequence ID" value="KAG7093377.1"/>
    <property type="molecule type" value="Genomic_DNA"/>
</dbReference>
<dbReference type="GO" id="GO:0006355">
    <property type="term" value="P:regulation of DNA-templated transcription"/>
    <property type="evidence" value="ECO:0007669"/>
    <property type="project" value="InterPro"/>
</dbReference>
<gene>
    <name evidence="3" type="ORF">E1B28_007057</name>
</gene>
<dbReference type="RefSeq" id="XP_043009847.1">
    <property type="nucleotide sequence ID" value="XM_043151767.1"/>
</dbReference>
<proteinExistence type="predicted"/>
<sequence length="551" mass="62807">MAQGFIPAGAAAPPFGSPWLFESSWDFALEMQHIFDPVTPSSTKEWVGASSFGGGKNAVGLSTLITERIRELEMEVCLGGNDKGCGPFRVKRKDNGIKESPKRSQHAKNASSERNSDDTNQRISSVVLPSIKNSETRLRSPSIPSFASTPPPTSQPVSKPRFETPIHLDETLGRLYGLHELCKASYTPFELPVTFTNTMKKRRELYSTFTSHAQELRELHHSFQGLLARTDTKIKSQSQRFGEWLATSKNIQSLLKIERHLAKTKSSRSLDEWYEFGGKDGREVAWLPSSLEELQLQIQLVNIELKKKKMDAVTRLSLRESNMRRKWHVGRLEIVMGLLLVQDSVPLDMIEQLGRRVVCFVENNMAEGFQEERGIYDDILRFDDDNWDEDSDCDENSPQETDRDDGLCDALTDDKTDISSSSPQHSPPPTSIQPDIHNFDTSISGNRTFSHNNVTNTDTTDSHNTNSETNTNSHNVYNNITNHHHHNHHHHHRQERRKSRWNITKFVHQHIYLPILWNPYSCLCSHHQTMASSWLHAYLTWLASSFGSCHR</sequence>
<dbReference type="OrthoDB" id="10651262at2759"/>
<comment type="caution">
    <text evidence="3">The sequence shown here is derived from an EMBL/GenBank/DDBJ whole genome shotgun (WGS) entry which is preliminary data.</text>
</comment>
<accession>A0A9P7UT17</accession>
<feature type="compositionally biased region" description="Acidic residues" evidence="1">
    <location>
        <begin position="387"/>
        <end position="397"/>
    </location>
</feature>
<dbReference type="KEGG" id="more:E1B28_007057"/>
<protein>
    <recommendedName>
        <fullName evidence="2">CCR4-Not complex component Not N-terminal domain-containing protein</fullName>
    </recommendedName>
</protein>
<evidence type="ECO:0000256" key="1">
    <source>
        <dbReference type="SAM" id="MobiDB-lite"/>
    </source>
</evidence>
<feature type="region of interest" description="Disordered" evidence="1">
    <location>
        <begin position="387"/>
        <end position="473"/>
    </location>
</feature>
<organism evidence="3 4">
    <name type="scientific">Marasmius oreades</name>
    <name type="common">fairy-ring Marasmius</name>
    <dbReference type="NCBI Taxonomy" id="181124"/>
    <lineage>
        <taxon>Eukaryota</taxon>
        <taxon>Fungi</taxon>
        <taxon>Dikarya</taxon>
        <taxon>Basidiomycota</taxon>
        <taxon>Agaricomycotina</taxon>
        <taxon>Agaricomycetes</taxon>
        <taxon>Agaricomycetidae</taxon>
        <taxon>Agaricales</taxon>
        <taxon>Marasmiineae</taxon>
        <taxon>Marasmiaceae</taxon>
        <taxon>Marasmius</taxon>
    </lineage>
</organism>
<dbReference type="GeneID" id="66076133"/>
<dbReference type="Pfam" id="PF04065">
    <property type="entry name" value="Not3"/>
    <property type="match status" value="1"/>
</dbReference>